<keyword evidence="1" id="KW-0812">Transmembrane</keyword>
<keyword evidence="1" id="KW-1133">Transmembrane helix</keyword>
<evidence type="ECO:0008006" key="4">
    <source>
        <dbReference type="Google" id="ProtNLM"/>
    </source>
</evidence>
<feature type="transmembrane region" description="Helical" evidence="1">
    <location>
        <begin position="36"/>
        <end position="58"/>
    </location>
</feature>
<sequence length="124" mass="13795">MILVEVEMGVGKSTLLMMLTGTHSEAASYEFTTFTVVNFSICVLLLFCLVSSVTILLICRWTFLVLNFCNKVLLLDGMSQLYWLDRALGANCHASGFDASQRRTALPCHKSGYWAFGLRTYPPG</sequence>
<dbReference type="EMBL" id="QGKV02000759">
    <property type="protein sequence ID" value="KAF3564962.1"/>
    <property type="molecule type" value="Genomic_DNA"/>
</dbReference>
<organism evidence="2 3">
    <name type="scientific">Brassica cretica</name>
    <name type="common">Mustard</name>
    <dbReference type="NCBI Taxonomy" id="69181"/>
    <lineage>
        <taxon>Eukaryota</taxon>
        <taxon>Viridiplantae</taxon>
        <taxon>Streptophyta</taxon>
        <taxon>Embryophyta</taxon>
        <taxon>Tracheophyta</taxon>
        <taxon>Spermatophyta</taxon>
        <taxon>Magnoliopsida</taxon>
        <taxon>eudicotyledons</taxon>
        <taxon>Gunneridae</taxon>
        <taxon>Pentapetalae</taxon>
        <taxon>rosids</taxon>
        <taxon>malvids</taxon>
        <taxon>Brassicales</taxon>
        <taxon>Brassicaceae</taxon>
        <taxon>Brassiceae</taxon>
        <taxon>Brassica</taxon>
    </lineage>
</organism>
<gene>
    <name evidence="2" type="ORF">DY000_02012837</name>
</gene>
<reference evidence="2 3" key="1">
    <citation type="journal article" date="2020" name="BMC Genomics">
        <title>Intraspecific diversification of the crop wild relative Brassica cretica Lam. using demographic model selection.</title>
        <authorList>
            <person name="Kioukis A."/>
            <person name="Michalopoulou V.A."/>
            <person name="Briers L."/>
            <person name="Pirintsos S."/>
            <person name="Studholme D.J."/>
            <person name="Pavlidis P."/>
            <person name="Sarris P.F."/>
        </authorList>
    </citation>
    <scope>NUCLEOTIDE SEQUENCE [LARGE SCALE GENOMIC DNA]</scope>
    <source>
        <strain evidence="3">cv. PFS-1207/04</strain>
    </source>
</reference>
<name>A0ABQ7D020_BRACR</name>
<evidence type="ECO:0000256" key="1">
    <source>
        <dbReference type="SAM" id="Phobius"/>
    </source>
</evidence>
<keyword evidence="1" id="KW-0472">Membrane</keyword>
<proteinExistence type="predicted"/>
<protein>
    <recommendedName>
        <fullName evidence="4">NB-ARC domain-containing protein</fullName>
    </recommendedName>
</protein>
<evidence type="ECO:0000313" key="2">
    <source>
        <dbReference type="EMBL" id="KAF3564962.1"/>
    </source>
</evidence>
<accession>A0ABQ7D020</accession>
<dbReference type="SUPFAM" id="SSF52540">
    <property type="entry name" value="P-loop containing nucleoside triphosphate hydrolases"/>
    <property type="match status" value="1"/>
</dbReference>
<keyword evidence="3" id="KW-1185">Reference proteome</keyword>
<evidence type="ECO:0000313" key="3">
    <source>
        <dbReference type="Proteomes" id="UP000266723"/>
    </source>
</evidence>
<dbReference type="InterPro" id="IPR027417">
    <property type="entry name" value="P-loop_NTPase"/>
</dbReference>
<comment type="caution">
    <text evidence="2">The sequence shown here is derived from an EMBL/GenBank/DDBJ whole genome shotgun (WGS) entry which is preliminary data.</text>
</comment>
<dbReference type="Proteomes" id="UP000266723">
    <property type="component" value="Unassembled WGS sequence"/>
</dbReference>